<keyword evidence="1" id="KW-0472">Membrane</keyword>
<proteinExistence type="predicted"/>
<sequence>MFRDKTPLTRLAFFLTYLSFPQALPTRHRLFPFFQKGDPYGFWLTFIISIVIALATAYYLNHKEYTD</sequence>
<accession>A0ABU7SQC9</accession>
<dbReference type="RefSeq" id="WP_331192217.1">
    <property type="nucleotide sequence ID" value="NZ_JAQSEN010000001.1"/>
</dbReference>
<comment type="caution">
    <text evidence="2">The sequence shown here is derived from an EMBL/GenBank/DDBJ whole genome shotgun (WGS) entry which is preliminary data.</text>
</comment>
<keyword evidence="3" id="KW-1185">Reference proteome</keyword>
<organism evidence="2 3">
    <name type="scientific">Limosilactobacillus pontis</name>
    <dbReference type="NCBI Taxonomy" id="35787"/>
    <lineage>
        <taxon>Bacteria</taxon>
        <taxon>Bacillati</taxon>
        <taxon>Bacillota</taxon>
        <taxon>Bacilli</taxon>
        <taxon>Lactobacillales</taxon>
        <taxon>Lactobacillaceae</taxon>
        <taxon>Limosilactobacillus</taxon>
    </lineage>
</organism>
<evidence type="ECO:0000313" key="3">
    <source>
        <dbReference type="Proteomes" id="UP001335665"/>
    </source>
</evidence>
<evidence type="ECO:0000256" key="1">
    <source>
        <dbReference type="SAM" id="Phobius"/>
    </source>
</evidence>
<gene>
    <name evidence="2" type="ORF">PS396_00110</name>
</gene>
<reference evidence="2 3" key="1">
    <citation type="submission" date="2023-02" db="EMBL/GenBank/DDBJ databases">
        <title>The predominant lactic acid bacteria and yeasts involved in the spontaneous fermentation of millet during the production of the traditional porridge Hausa koko in Ghana.</title>
        <authorList>
            <person name="Atter A."/>
            <person name="Diaz M."/>
        </authorList>
    </citation>
    <scope>NUCLEOTIDE SEQUENCE [LARGE SCALE GENOMIC DNA]</scope>
    <source>
        <strain evidence="2 3">FI11552</strain>
    </source>
</reference>
<keyword evidence="1" id="KW-1133">Transmembrane helix</keyword>
<evidence type="ECO:0000313" key="2">
    <source>
        <dbReference type="EMBL" id="MEE6700234.1"/>
    </source>
</evidence>
<feature type="transmembrane region" description="Helical" evidence="1">
    <location>
        <begin position="41"/>
        <end position="60"/>
    </location>
</feature>
<dbReference type="EMBL" id="JAQSFA010000001">
    <property type="protein sequence ID" value="MEE6700234.1"/>
    <property type="molecule type" value="Genomic_DNA"/>
</dbReference>
<dbReference type="Proteomes" id="UP001335665">
    <property type="component" value="Unassembled WGS sequence"/>
</dbReference>
<name>A0ABU7SQC9_9LACO</name>
<keyword evidence="1" id="KW-0812">Transmembrane</keyword>
<protein>
    <submittedName>
        <fullName evidence="2">Uncharacterized protein</fullName>
    </submittedName>
</protein>